<dbReference type="InterPro" id="IPR000086">
    <property type="entry name" value="NUDIX_hydrolase_dom"/>
</dbReference>
<dbReference type="Gene3D" id="3.90.79.10">
    <property type="entry name" value="Nucleoside Triphosphate Pyrophosphohydrolase"/>
    <property type="match status" value="1"/>
</dbReference>
<dbReference type="GO" id="GO:0006167">
    <property type="term" value="P:AMP biosynthetic process"/>
    <property type="evidence" value="ECO:0007669"/>
    <property type="project" value="TreeGrafter"/>
</dbReference>
<sequence>MSFGNTVGRYKKIYCSNCGIEGHFFRDCDLPITSYGIIAMQQDASGVEYLLICRRDSLSFIEFVRGKYSVSEPAYLYTLLENMTLAEHGKIRTLPFESLWQSVWGSAANTHKTDYENSLRKYRMLGDIRALLDAHPTTWLEPEWGFPKGRRNVNESDLAGAIREFKEETNLRDNQFQILQNVLPLVESFRGSNQIQYCHKYYLATCPFDTKVAVSHENPHMSREIGNIGWFSFEAAMAKLRPPEKREILAKASLALKDYVPIQI</sequence>
<proteinExistence type="predicted"/>
<keyword evidence="1" id="KW-0378">Hydrolase</keyword>
<dbReference type="PANTHER" id="PTHR21340">
    <property type="entry name" value="DIADENOSINE 5,5-P1,P4-TETRAPHOSPHATE PYROPHOSPHOHYDROLASE MUTT"/>
    <property type="match status" value="1"/>
</dbReference>
<evidence type="ECO:0000259" key="3">
    <source>
        <dbReference type="PROSITE" id="PS51462"/>
    </source>
</evidence>
<dbReference type="EMBL" id="MN740778">
    <property type="protein sequence ID" value="QHU11009.1"/>
    <property type="molecule type" value="Genomic_DNA"/>
</dbReference>
<evidence type="ECO:0000259" key="2">
    <source>
        <dbReference type="PROSITE" id="PS50158"/>
    </source>
</evidence>
<dbReference type="GO" id="GO:0004081">
    <property type="term" value="F:bis(5'-nucleosyl)-tetraphosphatase (asymmetrical) activity"/>
    <property type="evidence" value="ECO:0007669"/>
    <property type="project" value="TreeGrafter"/>
</dbReference>
<evidence type="ECO:0000313" key="4">
    <source>
        <dbReference type="EMBL" id="QHU11009.1"/>
    </source>
</evidence>
<organism evidence="4">
    <name type="scientific">viral metagenome</name>
    <dbReference type="NCBI Taxonomy" id="1070528"/>
    <lineage>
        <taxon>unclassified sequences</taxon>
        <taxon>metagenomes</taxon>
        <taxon>organismal metagenomes</taxon>
    </lineage>
</organism>
<dbReference type="GO" id="GO:0008270">
    <property type="term" value="F:zinc ion binding"/>
    <property type="evidence" value="ECO:0007669"/>
    <property type="project" value="InterPro"/>
</dbReference>
<evidence type="ECO:0008006" key="5">
    <source>
        <dbReference type="Google" id="ProtNLM"/>
    </source>
</evidence>
<dbReference type="SUPFAM" id="SSF55811">
    <property type="entry name" value="Nudix"/>
    <property type="match status" value="1"/>
</dbReference>
<dbReference type="InterPro" id="IPR036875">
    <property type="entry name" value="Znf_CCHC_sf"/>
</dbReference>
<dbReference type="SUPFAM" id="SSF57756">
    <property type="entry name" value="Retrovirus zinc finger-like domains"/>
    <property type="match status" value="1"/>
</dbReference>
<dbReference type="GO" id="GO:0006754">
    <property type="term" value="P:ATP biosynthetic process"/>
    <property type="evidence" value="ECO:0007669"/>
    <property type="project" value="TreeGrafter"/>
</dbReference>
<protein>
    <recommendedName>
        <fullName evidence="5">Nudix hydrolase domain-containing protein</fullName>
    </recommendedName>
</protein>
<dbReference type="GO" id="GO:0003676">
    <property type="term" value="F:nucleic acid binding"/>
    <property type="evidence" value="ECO:0007669"/>
    <property type="project" value="InterPro"/>
</dbReference>
<dbReference type="PROSITE" id="PS50158">
    <property type="entry name" value="ZF_CCHC"/>
    <property type="match status" value="1"/>
</dbReference>
<dbReference type="PROSITE" id="PS51462">
    <property type="entry name" value="NUDIX"/>
    <property type="match status" value="1"/>
</dbReference>
<dbReference type="Pfam" id="PF00293">
    <property type="entry name" value="NUDIX"/>
    <property type="match status" value="1"/>
</dbReference>
<dbReference type="InterPro" id="IPR020084">
    <property type="entry name" value="NUDIX_hydrolase_CS"/>
</dbReference>
<feature type="domain" description="Nudix hydrolase" evidence="3">
    <location>
        <begin position="30"/>
        <end position="254"/>
    </location>
</feature>
<dbReference type="InterPro" id="IPR051325">
    <property type="entry name" value="Nudix_hydrolase_domain"/>
</dbReference>
<reference evidence="4" key="1">
    <citation type="journal article" date="2020" name="Nature">
        <title>Giant virus diversity and host interactions through global metagenomics.</title>
        <authorList>
            <person name="Schulz F."/>
            <person name="Roux S."/>
            <person name="Paez-Espino D."/>
            <person name="Jungbluth S."/>
            <person name="Walsh D.A."/>
            <person name="Denef V.J."/>
            <person name="McMahon K.D."/>
            <person name="Konstantinidis K.T."/>
            <person name="Eloe-Fadrosh E.A."/>
            <person name="Kyrpides N.C."/>
            <person name="Woyke T."/>
        </authorList>
    </citation>
    <scope>NUCLEOTIDE SEQUENCE</scope>
    <source>
        <strain evidence="4">GVMAG-S-1101165-84</strain>
    </source>
</reference>
<dbReference type="AlphaFoldDB" id="A0A6C0JZY6"/>
<name>A0A6C0JZY6_9ZZZZ</name>
<dbReference type="PROSITE" id="PS00893">
    <property type="entry name" value="NUDIX_BOX"/>
    <property type="match status" value="1"/>
</dbReference>
<evidence type="ECO:0000256" key="1">
    <source>
        <dbReference type="ARBA" id="ARBA00022801"/>
    </source>
</evidence>
<dbReference type="InterPro" id="IPR015797">
    <property type="entry name" value="NUDIX_hydrolase-like_dom_sf"/>
</dbReference>
<dbReference type="PANTHER" id="PTHR21340:SF0">
    <property type="entry name" value="BIS(5'-NUCLEOSYL)-TETRAPHOSPHATASE [ASYMMETRICAL]"/>
    <property type="match status" value="1"/>
</dbReference>
<accession>A0A6C0JZY6</accession>
<dbReference type="InterPro" id="IPR001878">
    <property type="entry name" value="Znf_CCHC"/>
</dbReference>
<feature type="domain" description="CCHC-type" evidence="2">
    <location>
        <begin position="15"/>
        <end position="28"/>
    </location>
</feature>